<sequence>MHTEHPGLNGATWTLFALLLGCALISLIRAAAPGGGDRDGDIAHLAMNLVMAAMLLDHRMVGVQWWSAATVLIAAGCVARLVRRPDPSHAASTFWAVCMVAATVVAVTDTAVTDTAGGLRTALTLIVVVDLVVTTALLAVGDRVPVAVTIGGGAAPTRADRLGLIPHVGMSIGMLAMLAGG</sequence>
<keyword evidence="1" id="KW-0812">Transmembrane</keyword>
<keyword evidence="1" id="KW-0472">Membrane</keyword>
<feature type="transmembrane region" description="Helical" evidence="1">
    <location>
        <begin position="12"/>
        <end position="30"/>
    </location>
</feature>
<dbReference type="EMBL" id="CP079105">
    <property type="protein sequence ID" value="QXQ12330.1"/>
    <property type="molecule type" value="Genomic_DNA"/>
</dbReference>
<gene>
    <name evidence="2" type="ORF">KV203_09970</name>
</gene>
<dbReference type="InterPro" id="IPR033458">
    <property type="entry name" value="DUF5134"/>
</dbReference>
<dbReference type="RefSeq" id="WP_169797496.1">
    <property type="nucleotide sequence ID" value="NZ_CP079105.1"/>
</dbReference>
<proteinExistence type="predicted"/>
<keyword evidence="1" id="KW-1133">Transmembrane helix</keyword>
<dbReference type="Pfam" id="PF17197">
    <property type="entry name" value="DUF5134"/>
    <property type="match status" value="1"/>
</dbReference>
<feature type="transmembrane region" description="Helical" evidence="1">
    <location>
        <begin position="65"/>
        <end position="82"/>
    </location>
</feature>
<evidence type="ECO:0000313" key="2">
    <source>
        <dbReference type="EMBL" id="QXQ12330.1"/>
    </source>
</evidence>
<accession>A0ABX8S742</accession>
<protein>
    <submittedName>
        <fullName evidence="2">DUF5134 domain-containing protein</fullName>
    </submittedName>
</protein>
<feature type="transmembrane region" description="Helical" evidence="1">
    <location>
        <begin position="119"/>
        <end position="141"/>
    </location>
</feature>
<name>A0ABX8S742_9ACTN</name>
<keyword evidence="3" id="KW-1185">Reference proteome</keyword>
<dbReference type="Proteomes" id="UP000887023">
    <property type="component" value="Chromosome"/>
</dbReference>
<organism evidence="2 3">
    <name type="scientific">Skermania pinensis</name>
    <dbReference type="NCBI Taxonomy" id="39122"/>
    <lineage>
        <taxon>Bacteria</taxon>
        <taxon>Bacillati</taxon>
        <taxon>Actinomycetota</taxon>
        <taxon>Actinomycetes</taxon>
        <taxon>Mycobacteriales</taxon>
        <taxon>Gordoniaceae</taxon>
        <taxon>Skermania</taxon>
    </lineage>
</organism>
<evidence type="ECO:0000256" key="1">
    <source>
        <dbReference type="SAM" id="Phobius"/>
    </source>
</evidence>
<evidence type="ECO:0000313" key="3">
    <source>
        <dbReference type="Proteomes" id="UP000887023"/>
    </source>
</evidence>
<feature type="transmembrane region" description="Helical" evidence="1">
    <location>
        <begin position="94"/>
        <end position="113"/>
    </location>
</feature>
<reference evidence="2" key="1">
    <citation type="submission" date="2021-07" db="EMBL/GenBank/DDBJ databases">
        <title>Candidatus Kaistella beijingensis sp. nov. isolated from a municipal wastewater treatment plant is involved in sludge foaming.</title>
        <authorList>
            <person name="Song Y."/>
            <person name="Liu S.-J."/>
        </authorList>
    </citation>
    <scope>NUCLEOTIDE SEQUENCE</scope>
    <source>
        <strain evidence="2">DSM 43998</strain>
    </source>
</reference>
<feature type="transmembrane region" description="Helical" evidence="1">
    <location>
        <begin position="162"/>
        <end position="180"/>
    </location>
</feature>